<keyword evidence="10" id="KW-1185">Reference proteome</keyword>
<protein>
    <recommendedName>
        <fullName evidence="11">Gustatory receptor</fullName>
    </recommendedName>
</protein>
<dbReference type="EMBL" id="JAHXZJ010000002">
    <property type="protein sequence ID" value="KAH0564626.1"/>
    <property type="molecule type" value="Genomic_DNA"/>
</dbReference>
<dbReference type="GO" id="GO:0043025">
    <property type="term" value="C:neuronal cell body"/>
    <property type="evidence" value="ECO:0007669"/>
    <property type="project" value="TreeGrafter"/>
</dbReference>
<keyword evidence="5 8" id="KW-0472">Membrane</keyword>
<name>A0AAV7J438_COTGL</name>
<dbReference type="InterPro" id="IPR013604">
    <property type="entry name" value="7TM_chemorcpt"/>
</dbReference>
<dbReference type="GO" id="GO:0030425">
    <property type="term" value="C:dendrite"/>
    <property type="evidence" value="ECO:0007669"/>
    <property type="project" value="TreeGrafter"/>
</dbReference>
<dbReference type="Pfam" id="PF08395">
    <property type="entry name" value="7tm_7"/>
    <property type="match status" value="1"/>
</dbReference>
<accession>A0AAV7J438</accession>
<organism evidence="9 10">
    <name type="scientific">Cotesia glomerata</name>
    <name type="common">Lepidopteran parasitic wasp</name>
    <name type="synonym">Apanteles glomeratus</name>
    <dbReference type="NCBI Taxonomy" id="32391"/>
    <lineage>
        <taxon>Eukaryota</taxon>
        <taxon>Metazoa</taxon>
        <taxon>Ecdysozoa</taxon>
        <taxon>Arthropoda</taxon>
        <taxon>Hexapoda</taxon>
        <taxon>Insecta</taxon>
        <taxon>Pterygota</taxon>
        <taxon>Neoptera</taxon>
        <taxon>Endopterygota</taxon>
        <taxon>Hymenoptera</taxon>
        <taxon>Apocrita</taxon>
        <taxon>Ichneumonoidea</taxon>
        <taxon>Braconidae</taxon>
        <taxon>Microgastrinae</taxon>
        <taxon>Cotesia</taxon>
    </lineage>
</organism>
<keyword evidence="7" id="KW-0807">Transducer</keyword>
<dbReference type="GO" id="GO:0008049">
    <property type="term" value="P:male courtship behavior"/>
    <property type="evidence" value="ECO:0007669"/>
    <property type="project" value="TreeGrafter"/>
</dbReference>
<dbReference type="GO" id="GO:0007635">
    <property type="term" value="P:chemosensory behavior"/>
    <property type="evidence" value="ECO:0007669"/>
    <property type="project" value="TreeGrafter"/>
</dbReference>
<dbReference type="PANTHER" id="PTHR21143:SF104">
    <property type="entry name" value="GUSTATORY RECEPTOR 8A-RELATED"/>
    <property type="match status" value="1"/>
</dbReference>
<keyword evidence="4 8" id="KW-1133">Transmembrane helix</keyword>
<evidence type="ECO:0000256" key="3">
    <source>
        <dbReference type="ARBA" id="ARBA00022692"/>
    </source>
</evidence>
<dbReference type="GO" id="GO:0007165">
    <property type="term" value="P:signal transduction"/>
    <property type="evidence" value="ECO:0007669"/>
    <property type="project" value="UniProtKB-KW"/>
</dbReference>
<proteinExistence type="predicted"/>
<evidence type="ECO:0000256" key="5">
    <source>
        <dbReference type="ARBA" id="ARBA00023136"/>
    </source>
</evidence>
<comment type="subcellular location">
    <subcellularLocation>
        <location evidence="1">Cell membrane</location>
        <topology evidence="1">Multi-pass membrane protein</topology>
    </subcellularLocation>
</comment>
<evidence type="ECO:0000313" key="9">
    <source>
        <dbReference type="EMBL" id="KAH0564626.1"/>
    </source>
</evidence>
<keyword evidence="3 8" id="KW-0812">Transmembrane</keyword>
<feature type="transmembrane region" description="Helical" evidence="8">
    <location>
        <begin position="122"/>
        <end position="143"/>
    </location>
</feature>
<dbReference type="Proteomes" id="UP000826195">
    <property type="component" value="Unassembled WGS sequence"/>
</dbReference>
<dbReference type="GO" id="GO:0005886">
    <property type="term" value="C:plasma membrane"/>
    <property type="evidence" value="ECO:0007669"/>
    <property type="project" value="UniProtKB-SubCell"/>
</dbReference>
<evidence type="ECO:0000256" key="7">
    <source>
        <dbReference type="ARBA" id="ARBA00023224"/>
    </source>
</evidence>
<evidence type="ECO:0000256" key="6">
    <source>
        <dbReference type="ARBA" id="ARBA00023170"/>
    </source>
</evidence>
<evidence type="ECO:0000256" key="1">
    <source>
        <dbReference type="ARBA" id="ARBA00004651"/>
    </source>
</evidence>
<dbReference type="GO" id="GO:0050909">
    <property type="term" value="P:sensory perception of taste"/>
    <property type="evidence" value="ECO:0007669"/>
    <property type="project" value="InterPro"/>
</dbReference>
<reference evidence="9 10" key="1">
    <citation type="journal article" date="2021" name="J. Hered.">
        <title>A chromosome-level genome assembly of the parasitoid wasp, Cotesia glomerata (Hymenoptera: Braconidae).</title>
        <authorList>
            <person name="Pinto B.J."/>
            <person name="Weis J.J."/>
            <person name="Gamble T."/>
            <person name="Ode P.J."/>
            <person name="Paul R."/>
            <person name="Zaspel J.M."/>
        </authorList>
    </citation>
    <scope>NUCLEOTIDE SEQUENCE [LARGE SCALE GENOMIC DNA]</scope>
    <source>
        <strain evidence="9">CgM1</strain>
    </source>
</reference>
<keyword evidence="6" id="KW-0675">Receptor</keyword>
<sequence>MLIFGNSWLTKIALILPTVFGSILIIQYAMIINMIEKRFKSINVTLFKLKSSMHRTILNDISSIKSAYFELCDICDNTADFYGIPTLIVIILSAIRNVGNYYEMILMLLSEAEMRKSTYCSGVFAVQTFFLFTILTTSVTRLLKQNAETSRIINQLLDRFTINQAITQKLFKFSNDLWHMKVEFTLCDIVPLDRSLLTIISGTTVTYLIIAVQFHFSKTDQK</sequence>
<keyword evidence="2" id="KW-1003">Cell membrane</keyword>
<evidence type="ECO:0000256" key="4">
    <source>
        <dbReference type="ARBA" id="ARBA00022989"/>
    </source>
</evidence>
<dbReference type="PANTHER" id="PTHR21143">
    <property type="entry name" value="INVERTEBRATE GUSTATORY RECEPTOR"/>
    <property type="match status" value="1"/>
</dbReference>
<evidence type="ECO:0000313" key="10">
    <source>
        <dbReference type="Proteomes" id="UP000826195"/>
    </source>
</evidence>
<dbReference type="AlphaFoldDB" id="A0AAV7J438"/>
<gene>
    <name evidence="9" type="ORF">KQX54_013188</name>
</gene>
<feature type="transmembrane region" description="Helical" evidence="8">
    <location>
        <begin position="196"/>
        <end position="216"/>
    </location>
</feature>
<feature type="transmembrane region" description="Helical" evidence="8">
    <location>
        <begin position="12"/>
        <end position="31"/>
    </location>
</feature>
<evidence type="ECO:0008006" key="11">
    <source>
        <dbReference type="Google" id="ProtNLM"/>
    </source>
</evidence>
<evidence type="ECO:0000256" key="8">
    <source>
        <dbReference type="SAM" id="Phobius"/>
    </source>
</evidence>
<comment type="caution">
    <text evidence="9">The sequence shown here is derived from an EMBL/GenBank/DDBJ whole genome shotgun (WGS) entry which is preliminary data.</text>
</comment>
<feature type="transmembrane region" description="Helical" evidence="8">
    <location>
        <begin position="81"/>
        <end position="102"/>
    </location>
</feature>
<dbReference type="GO" id="GO:0030424">
    <property type="term" value="C:axon"/>
    <property type="evidence" value="ECO:0007669"/>
    <property type="project" value="TreeGrafter"/>
</dbReference>
<evidence type="ECO:0000256" key="2">
    <source>
        <dbReference type="ARBA" id="ARBA00022475"/>
    </source>
</evidence>